<evidence type="ECO:0000313" key="2">
    <source>
        <dbReference type="Proteomes" id="UP000294881"/>
    </source>
</evidence>
<protein>
    <submittedName>
        <fullName evidence="1">Uncharacterized protein</fullName>
    </submittedName>
</protein>
<organism evidence="1 2">
    <name type="scientific">Camelimonas lactis</name>
    <dbReference type="NCBI Taxonomy" id="659006"/>
    <lineage>
        <taxon>Bacteria</taxon>
        <taxon>Pseudomonadati</taxon>
        <taxon>Pseudomonadota</taxon>
        <taxon>Alphaproteobacteria</taxon>
        <taxon>Hyphomicrobiales</taxon>
        <taxon>Chelatococcaceae</taxon>
        <taxon>Camelimonas</taxon>
    </lineage>
</organism>
<comment type="caution">
    <text evidence="1">The sequence shown here is derived from an EMBL/GenBank/DDBJ whole genome shotgun (WGS) entry which is preliminary data.</text>
</comment>
<sequence>MGAFRLRLARLSVYGSQFRQGVAAGWGLRGSLERLGVAWRGNAPSSCCDAFSSRAPLRQEVRKSSGVKP</sequence>
<dbReference type="EMBL" id="SLWL01000016">
    <property type="protein sequence ID" value="TCO10015.1"/>
    <property type="molecule type" value="Genomic_DNA"/>
</dbReference>
<keyword evidence="2" id="KW-1185">Reference proteome</keyword>
<proteinExistence type="predicted"/>
<dbReference type="Proteomes" id="UP000294881">
    <property type="component" value="Unassembled WGS sequence"/>
</dbReference>
<dbReference type="AlphaFoldDB" id="A0A4R2GML6"/>
<name>A0A4R2GML6_9HYPH</name>
<gene>
    <name evidence="1" type="ORF">EV666_11649</name>
</gene>
<accession>A0A4R2GML6</accession>
<evidence type="ECO:0000313" key="1">
    <source>
        <dbReference type="EMBL" id="TCO10015.1"/>
    </source>
</evidence>
<reference evidence="1 2" key="1">
    <citation type="submission" date="2019-03" db="EMBL/GenBank/DDBJ databases">
        <title>Genomic Encyclopedia of Type Strains, Phase IV (KMG-IV): sequencing the most valuable type-strain genomes for metagenomic binning, comparative biology and taxonomic classification.</title>
        <authorList>
            <person name="Goeker M."/>
        </authorList>
    </citation>
    <scope>NUCLEOTIDE SEQUENCE [LARGE SCALE GENOMIC DNA]</scope>
    <source>
        <strain evidence="1 2">DSM 22958</strain>
    </source>
</reference>